<sequence>MATTFDFLTSQLEFVVNLISEIHMESKKGVYHGVFKCYLVCARTRAREERRRESEGRAYPLEEINRCQENPETRRFPPQLLFESFSYSPIQPWLLGNVMVF</sequence>
<reference evidence="1" key="1">
    <citation type="submission" date="2020-03" db="EMBL/GenBank/DDBJ databases">
        <title>Castanea mollissima Vanexum genome sequencing.</title>
        <authorList>
            <person name="Staton M."/>
        </authorList>
    </citation>
    <scope>NUCLEOTIDE SEQUENCE</scope>
    <source>
        <tissue evidence="1">Leaf</tissue>
    </source>
</reference>
<evidence type="ECO:0000313" key="1">
    <source>
        <dbReference type="EMBL" id="KAF3943805.1"/>
    </source>
</evidence>
<name>A0A8J4Q4R4_9ROSI</name>
<organism evidence="1 2">
    <name type="scientific">Castanea mollissima</name>
    <name type="common">Chinese chestnut</name>
    <dbReference type="NCBI Taxonomy" id="60419"/>
    <lineage>
        <taxon>Eukaryota</taxon>
        <taxon>Viridiplantae</taxon>
        <taxon>Streptophyta</taxon>
        <taxon>Embryophyta</taxon>
        <taxon>Tracheophyta</taxon>
        <taxon>Spermatophyta</taxon>
        <taxon>Magnoliopsida</taxon>
        <taxon>eudicotyledons</taxon>
        <taxon>Gunneridae</taxon>
        <taxon>Pentapetalae</taxon>
        <taxon>rosids</taxon>
        <taxon>fabids</taxon>
        <taxon>Fagales</taxon>
        <taxon>Fagaceae</taxon>
        <taxon>Castanea</taxon>
    </lineage>
</organism>
<proteinExistence type="predicted"/>
<gene>
    <name evidence="1" type="ORF">CMV_029672</name>
</gene>
<protein>
    <submittedName>
        <fullName evidence="1">Uncharacterized protein</fullName>
    </submittedName>
</protein>
<keyword evidence="2" id="KW-1185">Reference proteome</keyword>
<accession>A0A8J4Q4R4</accession>
<comment type="caution">
    <text evidence="1">The sequence shown here is derived from an EMBL/GenBank/DDBJ whole genome shotgun (WGS) entry which is preliminary data.</text>
</comment>
<dbReference type="AlphaFoldDB" id="A0A8J4Q4R4"/>
<evidence type="ECO:0000313" key="2">
    <source>
        <dbReference type="Proteomes" id="UP000737018"/>
    </source>
</evidence>
<dbReference type="EMBL" id="JRKL02012771">
    <property type="protein sequence ID" value="KAF3943805.1"/>
    <property type="molecule type" value="Genomic_DNA"/>
</dbReference>
<dbReference type="Proteomes" id="UP000737018">
    <property type="component" value="Unassembled WGS sequence"/>
</dbReference>